<comment type="caution">
    <text evidence="14">The sequence shown here is derived from an EMBL/GenBank/DDBJ whole genome shotgun (WGS) entry which is preliminary data.</text>
</comment>
<comment type="catalytic activity">
    <reaction evidence="9">
        <text>L-seryl-[protein] + ATP = O-phospho-L-seryl-[protein] + ADP + H(+)</text>
        <dbReference type="Rhea" id="RHEA:17989"/>
        <dbReference type="Rhea" id="RHEA-COMP:9863"/>
        <dbReference type="Rhea" id="RHEA-COMP:11604"/>
        <dbReference type="ChEBI" id="CHEBI:15378"/>
        <dbReference type="ChEBI" id="CHEBI:29999"/>
        <dbReference type="ChEBI" id="CHEBI:30616"/>
        <dbReference type="ChEBI" id="CHEBI:83421"/>
        <dbReference type="ChEBI" id="CHEBI:456216"/>
        <dbReference type="EC" id="2.7.11.1"/>
    </reaction>
</comment>
<dbReference type="SMART" id="SM00740">
    <property type="entry name" value="PASTA"/>
    <property type="match status" value="3"/>
</dbReference>
<dbReference type="InterPro" id="IPR008271">
    <property type="entry name" value="Ser/Thr_kinase_AS"/>
</dbReference>
<dbReference type="SUPFAM" id="SSF56112">
    <property type="entry name" value="Protein kinase-like (PK-like)"/>
    <property type="match status" value="1"/>
</dbReference>
<dbReference type="FunFam" id="3.30.200.20:FF:000035">
    <property type="entry name" value="Serine/threonine protein kinase Stk1"/>
    <property type="match status" value="1"/>
</dbReference>
<dbReference type="NCBIfam" id="NF033483">
    <property type="entry name" value="PknB_PASTA_kin"/>
    <property type="match status" value="1"/>
</dbReference>
<dbReference type="Gene3D" id="1.10.510.10">
    <property type="entry name" value="Transferase(Phosphotransferase) domain 1"/>
    <property type="match status" value="1"/>
</dbReference>
<feature type="domain" description="Protein kinase" evidence="12">
    <location>
        <begin position="6"/>
        <end position="276"/>
    </location>
</feature>
<dbReference type="PROSITE" id="PS00108">
    <property type="entry name" value="PROTEIN_KINASE_ST"/>
    <property type="match status" value="1"/>
</dbReference>
<dbReference type="InterPro" id="IPR000719">
    <property type="entry name" value="Prot_kinase_dom"/>
</dbReference>
<evidence type="ECO:0000313" key="15">
    <source>
        <dbReference type="Proteomes" id="UP000253508"/>
    </source>
</evidence>
<proteinExistence type="predicted"/>
<dbReference type="FunFam" id="1.10.510.10:FF:000021">
    <property type="entry name" value="Serine/threonine protein kinase"/>
    <property type="match status" value="1"/>
</dbReference>
<evidence type="ECO:0000313" key="14">
    <source>
        <dbReference type="EMBL" id="RCK60250.1"/>
    </source>
</evidence>
<gene>
    <name evidence="14" type="primary">pknB</name>
    <name evidence="14" type="ORF">DTO57_07315</name>
</gene>
<dbReference type="EC" id="2.7.11.1" evidence="1"/>
<dbReference type="Pfam" id="PF03793">
    <property type="entry name" value="PASTA"/>
    <property type="match status" value="2"/>
</dbReference>
<evidence type="ECO:0000259" key="13">
    <source>
        <dbReference type="PROSITE" id="PS51178"/>
    </source>
</evidence>
<dbReference type="Proteomes" id="UP000253508">
    <property type="component" value="Unassembled WGS sequence"/>
</dbReference>
<dbReference type="CDD" id="cd14014">
    <property type="entry name" value="STKc_PknB_like"/>
    <property type="match status" value="1"/>
</dbReference>
<dbReference type="OrthoDB" id="9762169at2"/>
<evidence type="ECO:0000256" key="5">
    <source>
        <dbReference type="ARBA" id="ARBA00022741"/>
    </source>
</evidence>
<reference evidence="14 15" key="1">
    <citation type="submission" date="2018-07" db="EMBL/GenBank/DDBJ databases">
        <title>Microbacterium endoborsara sp. nov., a novel actinobacterium isolated from Borszczowia aralocaspica.</title>
        <authorList>
            <person name="An D."/>
        </authorList>
    </citation>
    <scope>NUCLEOTIDE SEQUENCE [LARGE SCALE GENOMIC DNA]</scope>
    <source>
        <strain evidence="14 15">C1.15228</strain>
    </source>
</reference>
<keyword evidence="3" id="KW-0808">Transferase</keyword>
<feature type="domain" description="PASTA" evidence="13">
    <location>
        <begin position="357"/>
        <end position="423"/>
    </location>
</feature>
<evidence type="ECO:0000256" key="1">
    <source>
        <dbReference type="ARBA" id="ARBA00012513"/>
    </source>
</evidence>
<dbReference type="EMBL" id="QORO01000002">
    <property type="protein sequence ID" value="RCK60250.1"/>
    <property type="molecule type" value="Genomic_DNA"/>
</dbReference>
<evidence type="ECO:0000256" key="9">
    <source>
        <dbReference type="ARBA" id="ARBA00048679"/>
    </source>
</evidence>
<sequence>MLSGRYRVDSLIGRGGMATVHRGYDLTLGRTVAIKILDRELARDNTFRTRFRLEAQAASRMAHASIVRVYDAGEDLEDDPAGGITHTPFIVMELVRGRLLREIAAEAPLSADDAARYVDGILEALEYSHRAGVVHRDIKPGNVMVTDDGQVKVMDFGIARAVSDTSATVAETTTILGTAAYFSPEQAQGEPVDARADLYSTGVVLYELLTGRPPFVGDSPVSVAYQHVREAPVPPTKRYPEAPAQLDPIVMRALAKDPAQRYPDAATFREALDAALDGRTMSRRQMTNLTDELYGEHRRAQNEIEHTFAELSSDNGVARTQSGPPTAWVWAAIALIIALVAALAFWVIESDPLDLRAADTVDVVDVTGWTASAAERELADDGLEVKVSTQPSDSLPEGTVIETRPAPGTSLELGTHVDILVSDGPLMAAIPSIIGGTEDAARKALDGHDGLQLGRIMPTNDPDAQAGTVLSAEVNGDKVAEGDEVLEGSRVDLTVATGRVTINDLTDMPYEFAKKSFEDLGLTVEQTVDDGCEAGDPLIVETQNPAAGDVDIHSTVTLRVCAPAAEANESGTSDGAEG</sequence>
<protein>
    <recommendedName>
        <fullName evidence="1">non-specific serine/threonine protein kinase</fullName>
        <ecNumber evidence="1">2.7.11.1</ecNumber>
    </recommendedName>
</protein>
<dbReference type="AlphaFoldDB" id="A0A367Y3W5"/>
<keyword evidence="5 10" id="KW-0547">Nucleotide-binding</keyword>
<feature type="binding site" evidence="10">
    <location>
        <position position="35"/>
    </location>
    <ligand>
        <name>ATP</name>
        <dbReference type="ChEBI" id="CHEBI:30616"/>
    </ligand>
</feature>
<dbReference type="GO" id="GO:0005524">
    <property type="term" value="F:ATP binding"/>
    <property type="evidence" value="ECO:0007669"/>
    <property type="project" value="UniProtKB-UniRule"/>
</dbReference>
<dbReference type="Pfam" id="PF00069">
    <property type="entry name" value="Pkinase"/>
    <property type="match status" value="1"/>
</dbReference>
<keyword evidence="7 10" id="KW-0067">ATP-binding</keyword>
<evidence type="ECO:0000256" key="11">
    <source>
        <dbReference type="SAM" id="Phobius"/>
    </source>
</evidence>
<evidence type="ECO:0000256" key="4">
    <source>
        <dbReference type="ARBA" id="ARBA00022737"/>
    </source>
</evidence>
<keyword evidence="4" id="KW-0677">Repeat</keyword>
<dbReference type="PANTHER" id="PTHR43289">
    <property type="entry name" value="MITOGEN-ACTIVATED PROTEIN KINASE KINASE KINASE 20-RELATED"/>
    <property type="match status" value="1"/>
</dbReference>
<feature type="transmembrane region" description="Helical" evidence="11">
    <location>
        <begin position="327"/>
        <end position="348"/>
    </location>
</feature>
<comment type="catalytic activity">
    <reaction evidence="8">
        <text>L-threonyl-[protein] + ATP = O-phospho-L-threonyl-[protein] + ADP + H(+)</text>
        <dbReference type="Rhea" id="RHEA:46608"/>
        <dbReference type="Rhea" id="RHEA-COMP:11060"/>
        <dbReference type="Rhea" id="RHEA-COMP:11605"/>
        <dbReference type="ChEBI" id="CHEBI:15378"/>
        <dbReference type="ChEBI" id="CHEBI:30013"/>
        <dbReference type="ChEBI" id="CHEBI:30616"/>
        <dbReference type="ChEBI" id="CHEBI:61977"/>
        <dbReference type="ChEBI" id="CHEBI:456216"/>
        <dbReference type="EC" id="2.7.11.1"/>
    </reaction>
</comment>
<evidence type="ECO:0000256" key="3">
    <source>
        <dbReference type="ARBA" id="ARBA00022679"/>
    </source>
</evidence>
<dbReference type="InterPro" id="IPR017441">
    <property type="entry name" value="Protein_kinase_ATP_BS"/>
</dbReference>
<dbReference type="CDD" id="cd06577">
    <property type="entry name" value="PASTA_pknB"/>
    <property type="match status" value="3"/>
</dbReference>
<evidence type="ECO:0000256" key="8">
    <source>
        <dbReference type="ARBA" id="ARBA00047899"/>
    </source>
</evidence>
<dbReference type="InterPro" id="IPR005543">
    <property type="entry name" value="PASTA_dom"/>
</dbReference>
<evidence type="ECO:0000256" key="2">
    <source>
        <dbReference type="ARBA" id="ARBA00022527"/>
    </source>
</evidence>
<dbReference type="PROSITE" id="PS51178">
    <property type="entry name" value="PASTA"/>
    <property type="match status" value="1"/>
</dbReference>
<keyword evidence="6 14" id="KW-0418">Kinase</keyword>
<dbReference type="GO" id="GO:0045717">
    <property type="term" value="P:negative regulation of fatty acid biosynthetic process"/>
    <property type="evidence" value="ECO:0007669"/>
    <property type="project" value="UniProtKB-ARBA"/>
</dbReference>
<dbReference type="PROSITE" id="PS00107">
    <property type="entry name" value="PROTEIN_KINASE_ATP"/>
    <property type="match status" value="1"/>
</dbReference>
<keyword evidence="11" id="KW-0472">Membrane</keyword>
<keyword evidence="2" id="KW-0723">Serine/threonine-protein kinase</keyword>
<dbReference type="Gene3D" id="3.30.10.20">
    <property type="match status" value="3"/>
</dbReference>
<evidence type="ECO:0000259" key="12">
    <source>
        <dbReference type="PROSITE" id="PS50011"/>
    </source>
</evidence>
<keyword evidence="11" id="KW-1133">Transmembrane helix</keyword>
<accession>A0A367Y3W5</accession>
<dbReference type="GO" id="GO:0004674">
    <property type="term" value="F:protein serine/threonine kinase activity"/>
    <property type="evidence" value="ECO:0007669"/>
    <property type="project" value="UniProtKB-KW"/>
</dbReference>
<keyword evidence="11" id="KW-0812">Transmembrane</keyword>
<name>A0A367Y3W5_9MICO</name>
<dbReference type="Gene3D" id="3.30.200.20">
    <property type="entry name" value="Phosphorylase Kinase, domain 1"/>
    <property type="match status" value="1"/>
</dbReference>
<evidence type="ECO:0000256" key="6">
    <source>
        <dbReference type="ARBA" id="ARBA00022777"/>
    </source>
</evidence>
<keyword evidence="15" id="KW-1185">Reference proteome</keyword>
<organism evidence="14 15">
    <name type="scientific">Microbacterium sorbitolivorans</name>
    <dbReference type="NCBI Taxonomy" id="1867410"/>
    <lineage>
        <taxon>Bacteria</taxon>
        <taxon>Bacillati</taxon>
        <taxon>Actinomycetota</taxon>
        <taxon>Actinomycetes</taxon>
        <taxon>Micrococcales</taxon>
        <taxon>Microbacteriaceae</taxon>
        <taxon>Microbacterium</taxon>
    </lineage>
</organism>
<evidence type="ECO:0000256" key="10">
    <source>
        <dbReference type="PROSITE-ProRule" id="PRU10141"/>
    </source>
</evidence>
<evidence type="ECO:0000256" key="7">
    <source>
        <dbReference type="ARBA" id="ARBA00022840"/>
    </source>
</evidence>
<dbReference type="InterPro" id="IPR011009">
    <property type="entry name" value="Kinase-like_dom_sf"/>
</dbReference>
<dbReference type="SMART" id="SM00220">
    <property type="entry name" value="S_TKc"/>
    <property type="match status" value="1"/>
</dbReference>
<dbReference type="PROSITE" id="PS50011">
    <property type="entry name" value="PROTEIN_KINASE_DOM"/>
    <property type="match status" value="1"/>
</dbReference>
<dbReference type="PANTHER" id="PTHR43289:SF6">
    <property type="entry name" value="SERINE_THREONINE-PROTEIN KINASE NEKL-3"/>
    <property type="match status" value="1"/>
</dbReference>